<keyword evidence="2" id="KW-0813">Transport</keyword>
<dbReference type="PANTHER" id="PTHR43791">
    <property type="entry name" value="PERMEASE-RELATED"/>
    <property type="match status" value="1"/>
</dbReference>
<feature type="transmembrane region" description="Helical" evidence="6">
    <location>
        <begin position="278"/>
        <end position="298"/>
    </location>
</feature>
<keyword evidence="9" id="KW-1185">Reference proteome</keyword>
<keyword evidence="3 6" id="KW-0812">Transmembrane</keyword>
<keyword evidence="4 6" id="KW-1133">Transmembrane helix</keyword>
<dbReference type="SUPFAM" id="SSF103473">
    <property type="entry name" value="MFS general substrate transporter"/>
    <property type="match status" value="1"/>
</dbReference>
<dbReference type="FunFam" id="1.20.1250.20:FF:000068">
    <property type="entry name" value="MFS general substrate transporter"/>
    <property type="match status" value="1"/>
</dbReference>
<feature type="transmembrane region" description="Helical" evidence="6">
    <location>
        <begin position="86"/>
        <end position="103"/>
    </location>
</feature>
<comment type="subcellular location">
    <subcellularLocation>
        <location evidence="1">Membrane</location>
        <topology evidence="1">Multi-pass membrane protein</topology>
    </subcellularLocation>
</comment>
<evidence type="ECO:0000256" key="5">
    <source>
        <dbReference type="ARBA" id="ARBA00023136"/>
    </source>
</evidence>
<dbReference type="PANTHER" id="PTHR43791:SF46">
    <property type="entry name" value="MAJOR FACILITATOR SUPERFAMILY (MFS) PROFILE DOMAIN-CONTAINING PROTEIN-RELATED"/>
    <property type="match status" value="1"/>
</dbReference>
<dbReference type="AlphaFoldDB" id="A0A1E4TJC7"/>
<name>A0A1E4TJC7_9ASCO</name>
<evidence type="ECO:0000313" key="9">
    <source>
        <dbReference type="Proteomes" id="UP000095023"/>
    </source>
</evidence>
<accession>A0A1E4TJC7</accession>
<protein>
    <recommendedName>
        <fullName evidence="7">Major facilitator superfamily (MFS) profile domain-containing protein</fullName>
    </recommendedName>
</protein>
<feature type="transmembrane region" description="Helical" evidence="6">
    <location>
        <begin position="115"/>
        <end position="133"/>
    </location>
</feature>
<dbReference type="Pfam" id="PF07690">
    <property type="entry name" value="MFS_1"/>
    <property type="match status" value="1"/>
</dbReference>
<dbReference type="Proteomes" id="UP000095023">
    <property type="component" value="Unassembled WGS sequence"/>
</dbReference>
<feature type="domain" description="Major facilitator superfamily (MFS) profile" evidence="7">
    <location>
        <begin position="48"/>
        <end position="460"/>
    </location>
</feature>
<dbReference type="PROSITE" id="PS50850">
    <property type="entry name" value="MFS"/>
    <property type="match status" value="1"/>
</dbReference>
<proteinExistence type="predicted"/>
<keyword evidence="5 6" id="KW-0472">Membrane</keyword>
<evidence type="ECO:0000259" key="7">
    <source>
        <dbReference type="PROSITE" id="PS50850"/>
    </source>
</evidence>
<gene>
    <name evidence="8" type="ORF">CANCADRAFT_78029</name>
</gene>
<dbReference type="GO" id="GO:0005886">
    <property type="term" value="C:plasma membrane"/>
    <property type="evidence" value="ECO:0007669"/>
    <property type="project" value="TreeGrafter"/>
</dbReference>
<dbReference type="OrthoDB" id="2985014at2759"/>
<feature type="transmembrane region" description="Helical" evidence="6">
    <location>
        <begin position="368"/>
        <end position="390"/>
    </location>
</feature>
<sequence>MVSEKGSLEEHTSLEDTTPTDDIQTVEGLVDKFGVNHKRLMFKIDIRVVPLLSILYLLAFLDRVNVSNALVLGMDEDLNLTGLRPNIMLAVFFVSYCILEVPSNYMIKLWRPSKWLGLCMFLFGLITTLQGLVQNYASILVTRFFLGCAEASAFPGCFYLLSMWYRRDEAQKRYSFFFSSTTLAGAFGGLLASALGKMDGVGGQAGWRWVFYIEGIVTCCVGVFMYFAIPDFPEDVKWLSPNEAQFIRAKLELDAGKSNRDVHMSFKDIMWVATDYRVWLAAFMYFGMIVPAYGYAYFSPTIVRTYGYSAIRTQLFSVPPWAAAFAAAMVMAFISDKARHRYLCAISLQVCAIVGFIMLLCIHDKRHVQYGALFLVASGLYSSMPILVCWTSTNFAGHHRRSIATAIQIGFGNTGGFISTFTFLSKDSPYYYLGYSIGLAFTVVSMICSTIYLYVCHRDNVRRERGDADLAYSKLSDTRKAIAGDLNPSHRYYY</sequence>
<evidence type="ECO:0000256" key="6">
    <source>
        <dbReference type="SAM" id="Phobius"/>
    </source>
</evidence>
<dbReference type="InterPro" id="IPR020846">
    <property type="entry name" value="MFS_dom"/>
</dbReference>
<evidence type="ECO:0000313" key="8">
    <source>
        <dbReference type="EMBL" id="ODV91846.1"/>
    </source>
</evidence>
<organism evidence="8 9">
    <name type="scientific">Tortispora caseinolytica NRRL Y-17796</name>
    <dbReference type="NCBI Taxonomy" id="767744"/>
    <lineage>
        <taxon>Eukaryota</taxon>
        <taxon>Fungi</taxon>
        <taxon>Dikarya</taxon>
        <taxon>Ascomycota</taxon>
        <taxon>Saccharomycotina</taxon>
        <taxon>Trigonopsidomycetes</taxon>
        <taxon>Trigonopsidales</taxon>
        <taxon>Trigonopsidaceae</taxon>
        <taxon>Tortispora</taxon>
    </lineage>
</organism>
<evidence type="ECO:0000256" key="3">
    <source>
        <dbReference type="ARBA" id="ARBA00022692"/>
    </source>
</evidence>
<evidence type="ECO:0000256" key="4">
    <source>
        <dbReference type="ARBA" id="ARBA00022989"/>
    </source>
</evidence>
<feature type="transmembrane region" description="Helical" evidence="6">
    <location>
        <begin position="402"/>
        <end position="424"/>
    </location>
</feature>
<dbReference type="EMBL" id="KV453841">
    <property type="protein sequence ID" value="ODV91846.1"/>
    <property type="molecule type" value="Genomic_DNA"/>
</dbReference>
<feature type="transmembrane region" description="Helical" evidence="6">
    <location>
        <begin position="430"/>
        <end position="455"/>
    </location>
</feature>
<feature type="transmembrane region" description="Helical" evidence="6">
    <location>
        <begin position="48"/>
        <end position="66"/>
    </location>
</feature>
<feature type="transmembrane region" description="Helical" evidence="6">
    <location>
        <begin position="174"/>
        <end position="195"/>
    </location>
</feature>
<dbReference type="InterPro" id="IPR011701">
    <property type="entry name" value="MFS"/>
</dbReference>
<feature type="transmembrane region" description="Helical" evidence="6">
    <location>
        <begin position="139"/>
        <end position="162"/>
    </location>
</feature>
<dbReference type="Gene3D" id="1.20.1250.20">
    <property type="entry name" value="MFS general substrate transporter like domains"/>
    <property type="match status" value="2"/>
</dbReference>
<reference evidence="9" key="1">
    <citation type="submission" date="2016-02" db="EMBL/GenBank/DDBJ databases">
        <title>Comparative genomics of biotechnologically important yeasts.</title>
        <authorList>
            <consortium name="DOE Joint Genome Institute"/>
            <person name="Riley R."/>
            <person name="Haridas S."/>
            <person name="Wolfe K.H."/>
            <person name="Lopes M.R."/>
            <person name="Hittinger C.T."/>
            <person name="Goker M."/>
            <person name="Salamov A."/>
            <person name="Wisecaver J."/>
            <person name="Long T.M."/>
            <person name="Aerts A.L."/>
            <person name="Barry K."/>
            <person name="Choi C."/>
            <person name="Clum A."/>
            <person name="Coughlan A.Y."/>
            <person name="Deshpande S."/>
            <person name="Douglass A.P."/>
            <person name="Hanson S.J."/>
            <person name="Klenk H.-P."/>
            <person name="Labutti K."/>
            <person name="Lapidus A."/>
            <person name="Lindquist E."/>
            <person name="Lipzen A."/>
            <person name="Meier-Kolthoff J.P."/>
            <person name="Ohm R.A."/>
            <person name="Otillar R.P."/>
            <person name="Pangilinan J."/>
            <person name="Peng Y."/>
            <person name="Rokas A."/>
            <person name="Rosa C.A."/>
            <person name="Scheuner C."/>
            <person name="Sibirny A.A."/>
            <person name="Slot J.C."/>
            <person name="Stielow J.B."/>
            <person name="Sun H."/>
            <person name="Kurtzman C.P."/>
            <person name="Blackwell M."/>
            <person name="Jeffries T.W."/>
            <person name="Grigoriev I.V."/>
        </authorList>
    </citation>
    <scope>NUCLEOTIDE SEQUENCE [LARGE SCALE GENOMIC DNA]</scope>
    <source>
        <strain evidence="9">NRRL Y-17796</strain>
    </source>
</reference>
<dbReference type="GO" id="GO:0022857">
    <property type="term" value="F:transmembrane transporter activity"/>
    <property type="evidence" value="ECO:0007669"/>
    <property type="project" value="InterPro"/>
</dbReference>
<dbReference type="InterPro" id="IPR036259">
    <property type="entry name" value="MFS_trans_sf"/>
</dbReference>
<evidence type="ECO:0000256" key="2">
    <source>
        <dbReference type="ARBA" id="ARBA00022448"/>
    </source>
</evidence>
<evidence type="ECO:0000256" key="1">
    <source>
        <dbReference type="ARBA" id="ARBA00004141"/>
    </source>
</evidence>
<feature type="transmembrane region" description="Helical" evidence="6">
    <location>
        <begin position="342"/>
        <end position="362"/>
    </location>
</feature>
<dbReference type="FunFam" id="1.20.1250.20:FF:000034">
    <property type="entry name" value="MFS general substrate transporter"/>
    <property type="match status" value="1"/>
</dbReference>
<feature type="transmembrane region" description="Helical" evidence="6">
    <location>
        <begin position="207"/>
        <end position="229"/>
    </location>
</feature>
<feature type="transmembrane region" description="Helical" evidence="6">
    <location>
        <begin position="318"/>
        <end position="335"/>
    </location>
</feature>